<dbReference type="AlphaFoldDB" id="A0A150MF76"/>
<dbReference type="RefSeq" id="WP_012749466.1">
    <property type="nucleotide sequence ID" value="NZ_JARTKR010000034.1"/>
</dbReference>
<dbReference type="InterPro" id="IPR025439">
    <property type="entry name" value="Spore_coat_CotO"/>
</dbReference>
<sequence>MKRRDMVENEPLLYIVQPKLERVVSYMQKTFKSKKDVEKKTEHENEWGHEEIVQEQEKQFQQMSLEEQLSFLGNLPEHLANIKCKLVSTDGEREGIIREYDKTEIIMDTAFGEVAIPRKEVVSLTLIGFSEKGEEEHRDRY</sequence>
<organism evidence="1 2">
    <name type="scientific">Parageobacillus toebii</name>
    <dbReference type="NCBI Taxonomy" id="153151"/>
    <lineage>
        <taxon>Bacteria</taxon>
        <taxon>Bacillati</taxon>
        <taxon>Bacillota</taxon>
        <taxon>Bacilli</taxon>
        <taxon>Bacillales</taxon>
        <taxon>Anoxybacillaceae</taxon>
        <taxon>Parageobacillus</taxon>
    </lineage>
</organism>
<comment type="caution">
    <text evidence="1">The sequence shown here is derived from an EMBL/GenBank/DDBJ whole genome shotgun (WGS) entry which is preliminary data.</text>
</comment>
<accession>A0A150MF76</accession>
<evidence type="ECO:0008006" key="3">
    <source>
        <dbReference type="Google" id="ProtNLM"/>
    </source>
</evidence>
<reference evidence="1 2" key="1">
    <citation type="submission" date="2016-01" db="EMBL/GenBank/DDBJ databases">
        <title>Draft Genome Sequences of Seven Thermophilic Sporeformers Isolated from Foods.</title>
        <authorList>
            <person name="Berendsen E.M."/>
            <person name="Wells-Bennik M.H."/>
            <person name="Krawcyk A.O."/>
            <person name="De Jong A."/>
            <person name="Holsappel S."/>
            <person name="Eijlander R.T."/>
            <person name="Kuipers O.P."/>
        </authorList>
    </citation>
    <scope>NUCLEOTIDE SEQUENCE [LARGE SCALE GENOMIC DNA]</scope>
    <source>
        <strain evidence="1 2">B4110</strain>
    </source>
</reference>
<dbReference type="Pfam" id="PF14153">
    <property type="entry name" value="Spore_coat_CotO"/>
    <property type="match status" value="1"/>
</dbReference>
<gene>
    <name evidence="1" type="ORF">B4110_0902</name>
</gene>
<dbReference type="EMBL" id="LQYW01000167">
    <property type="protein sequence ID" value="KYD23224.1"/>
    <property type="molecule type" value="Genomic_DNA"/>
</dbReference>
<dbReference type="PATRIC" id="fig|153151.4.peg.1739"/>
<protein>
    <recommendedName>
        <fullName evidence="3">Spore coat protein CotO</fullName>
    </recommendedName>
</protein>
<proteinExistence type="predicted"/>
<dbReference type="Proteomes" id="UP000075324">
    <property type="component" value="Unassembled WGS sequence"/>
</dbReference>
<evidence type="ECO:0000313" key="2">
    <source>
        <dbReference type="Proteomes" id="UP000075324"/>
    </source>
</evidence>
<name>A0A150MF76_9BACL</name>
<evidence type="ECO:0000313" key="1">
    <source>
        <dbReference type="EMBL" id="KYD23224.1"/>
    </source>
</evidence>